<dbReference type="EC" id="2.7.11.1" evidence="1"/>
<keyword evidence="11" id="KW-0472">Membrane</keyword>
<dbReference type="CDD" id="cd14014">
    <property type="entry name" value="STKc_PknB_like"/>
    <property type="match status" value="1"/>
</dbReference>
<dbReference type="PANTHER" id="PTHR43289:SF34">
    <property type="entry name" value="SERINE_THREONINE-PROTEIN KINASE YBDM-RELATED"/>
    <property type="match status" value="1"/>
</dbReference>
<feature type="compositionally biased region" description="Basic and acidic residues" evidence="10">
    <location>
        <begin position="404"/>
        <end position="428"/>
    </location>
</feature>
<accession>A0ABR7NUH3</accession>
<name>A0ABR7NUH3_9FIRM</name>
<dbReference type="InterPro" id="IPR017441">
    <property type="entry name" value="Protein_kinase_ATP_BS"/>
</dbReference>
<dbReference type="PANTHER" id="PTHR43289">
    <property type="entry name" value="MITOGEN-ACTIVATED PROTEIN KINASE KINASE KINASE 20-RELATED"/>
    <property type="match status" value="1"/>
</dbReference>
<dbReference type="InterPro" id="IPR005543">
    <property type="entry name" value="PASTA_dom"/>
</dbReference>
<keyword evidence="2" id="KW-0723">Serine/threonine-protein kinase</keyword>
<feature type="compositionally biased region" description="Polar residues" evidence="10">
    <location>
        <begin position="392"/>
        <end position="403"/>
    </location>
</feature>
<evidence type="ECO:0000259" key="12">
    <source>
        <dbReference type="PROSITE" id="PS50011"/>
    </source>
</evidence>
<feature type="compositionally biased region" description="Basic and acidic residues" evidence="10">
    <location>
        <begin position="294"/>
        <end position="342"/>
    </location>
</feature>
<comment type="caution">
    <text evidence="14">The sequence shown here is derived from an EMBL/GenBank/DDBJ whole genome shotgun (WGS) entry which is preliminary data.</text>
</comment>
<dbReference type="NCBIfam" id="NF033483">
    <property type="entry name" value="PknB_PASTA_kin"/>
    <property type="match status" value="1"/>
</dbReference>
<organism evidence="14 15">
    <name type="scientific">Enterocloster hominis</name>
    <name type="common">ex Liu et al. 2021</name>
    <dbReference type="NCBI Taxonomy" id="2763663"/>
    <lineage>
        <taxon>Bacteria</taxon>
        <taxon>Bacillati</taxon>
        <taxon>Bacillota</taxon>
        <taxon>Clostridia</taxon>
        <taxon>Lachnospirales</taxon>
        <taxon>Lachnospiraceae</taxon>
        <taxon>Enterocloster</taxon>
    </lineage>
</organism>
<feature type="region of interest" description="Disordered" evidence="10">
    <location>
        <begin position="392"/>
        <end position="428"/>
    </location>
</feature>
<comment type="catalytic activity">
    <reaction evidence="8">
        <text>L-seryl-[protein] + ATP = O-phospho-L-seryl-[protein] + ADP + H(+)</text>
        <dbReference type="Rhea" id="RHEA:17989"/>
        <dbReference type="Rhea" id="RHEA-COMP:9863"/>
        <dbReference type="Rhea" id="RHEA-COMP:11604"/>
        <dbReference type="ChEBI" id="CHEBI:15378"/>
        <dbReference type="ChEBI" id="CHEBI:29999"/>
        <dbReference type="ChEBI" id="CHEBI:30616"/>
        <dbReference type="ChEBI" id="CHEBI:83421"/>
        <dbReference type="ChEBI" id="CHEBI:456216"/>
        <dbReference type="EC" id="2.7.11.1"/>
    </reaction>
</comment>
<evidence type="ECO:0000313" key="15">
    <source>
        <dbReference type="Proteomes" id="UP000647491"/>
    </source>
</evidence>
<keyword evidence="6 9" id="KW-0067">ATP-binding</keyword>
<keyword evidence="15" id="KW-1185">Reference proteome</keyword>
<evidence type="ECO:0000313" key="14">
    <source>
        <dbReference type="EMBL" id="MBC8598992.1"/>
    </source>
</evidence>
<dbReference type="InterPro" id="IPR008271">
    <property type="entry name" value="Ser/Thr_kinase_AS"/>
</dbReference>
<feature type="transmembrane region" description="Helical" evidence="11">
    <location>
        <begin position="364"/>
        <end position="384"/>
    </location>
</feature>
<dbReference type="PROSITE" id="PS51178">
    <property type="entry name" value="PASTA"/>
    <property type="match status" value="3"/>
</dbReference>
<dbReference type="SMART" id="SM00740">
    <property type="entry name" value="PASTA"/>
    <property type="match status" value="3"/>
</dbReference>
<dbReference type="Gene3D" id="1.10.510.10">
    <property type="entry name" value="Transferase(Phosphotransferase) domain 1"/>
    <property type="match status" value="1"/>
</dbReference>
<keyword evidence="3" id="KW-0808">Transferase</keyword>
<protein>
    <recommendedName>
        <fullName evidence="1">non-specific serine/threonine protein kinase</fullName>
        <ecNumber evidence="1">2.7.11.1</ecNumber>
    </recommendedName>
</protein>
<keyword evidence="11" id="KW-0812">Transmembrane</keyword>
<keyword evidence="5 14" id="KW-0418">Kinase</keyword>
<feature type="domain" description="PASTA" evidence="13">
    <location>
        <begin position="428"/>
        <end position="493"/>
    </location>
</feature>
<comment type="catalytic activity">
    <reaction evidence="7">
        <text>L-threonyl-[protein] + ATP = O-phospho-L-threonyl-[protein] + ADP + H(+)</text>
        <dbReference type="Rhea" id="RHEA:46608"/>
        <dbReference type="Rhea" id="RHEA-COMP:11060"/>
        <dbReference type="Rhea" id="RHEA-COMP:11605"/>
        <dbReference type="ChEBI" id="CHEBI:15378"/>
        <dbReference type="ChEBI" id="CHEBI:30013"/>
        <dbReference type="ChEBI" id="CHEBI:30616"/>
        <dbReference type="ChEBI" id="CHEBI:61977"/>
        <dbReference type="ChEBI" id="CHEBI:456216"/>
        <dbReference type="EC" id="2.7.11.1"/>
    </reaction>
</comment>
<evidence type="ECO:0000256" key="2">
    <source>
        <dbReference type="ARBA" id="ARBA00022527"/>
    </source>
</evidence>
<dbReference type="PROSITE" id="PS00107">
    <property type="entry name" value="PROTEIN_KINASE_ATP"/>
    <property type="match status" value="1"/>
</dbReference>
<evidence type="ECO:0000256" key="7">
    <source>
        <dbReference type="ARBA" id="ARBA00047899"/>
    </source>
</evidence>
<feature type="domain" description="PASTA" evidence="13">
    <location>
        <begin position="563"/>
        <end position="630"/>
    </location>
</feature>
<evidence type="ECO:0000256" key="1">
    <source>
        <dbReference type="ARBA" id="ARBA00012513"/>
    </source>
</evidence>
<evidence type="ECO:0000256" key="10">
    <source>
        <dbReference type="SAM" id="MobiDB-lite"/>
    </source>
</evidence>
<evidence type="ECO:0000256" key="6">
    <source>
        <dbReference type="ARBA" id="ARBA00022840"/>
    </source>
</evidence>
<dbReference type="Gene3D" id="3.30.10.20">
    <property type="match status" value="3"/>
</dbReference>
<dbReference type="Gene3D" id="3.30.200.20">
    <property type="entry name" value="Phosphorylase Kinase, domain 1"/>
    <property type="match status" value="1"/>
</dbReference>
<dbReference type="Proteomes" id="UP000647491">
    <property type="component" value="Unassembled WGS sequence"/>
</dbReference>
<dbReference type="InterPro" id="IPR011009">
    <property type="entry name" value="Kinase-like_dom_sf"/>
</dbReference>
<feature type="binding site" evidence="9">
    <location>
        <position position="42"/>
    </location>
    <ligand>
        <name>ATP</name>
        <dbReference type="ChEBI" id="CHEBI:30616"/>
    </ligand>
</feature>
<dbReference type="PROSITE" id="PS50011">
    <property type="entry name" value="PROTEIN_KINASE_DOM"/>
    <property type="match status" value="1"/>
</dbReference>
<sequence>MILKAGTMLQDRYEILEKIGSGGMSDVYKAKCHKLNRLVAIKVLKAEFTDDANFVSKFKMEAQAAAGLSHPNIVSIYDVVDEGDIHFIVMELVEGITLKSYITKKGRLDVKEAIGIAIQVAQGIEAAHEQHIIHRDIKPQNMLISMDGKVKVADFGIARAVSSQTMNSTVVGSVHYISPEQARGGYSDERSDLYSLGITMFEMVTGRVPFGGDNTVTVALAHLEEPIPLPSLMNPGVTPSFERIILKCTEKKPEDRYKNAAEVISDLRRALLNADDPQVGAEILKEDPLSETRPISRKELDLIKTRSDGQREQKKPRNPGEWRETGPGHEENQARKVPEGRGGRQKAPSRQQDEDSETTQLEKVLTGLGVVAALLVVVVVIVFFSRLGGLFTSPSDKGTTETQASRETETDGERETESEKEKETTLSQKEVKMPKLVGDTQEEAEAKLDALDLTMQVVMKNSDTVEKGVVMEQADAPDSVVSRYSKVVVTISSGSDKILLSELGIADMTLETAVRLLEAKGLKAVVVEETSEDVEAGKIVRMEPEDKAALGDSVTLYVSTGPEVEVTPVPDLYGKTENEAAALLTEAGLLTGEISRAHDASVPAGQVISQGIEKDTDAELGTAVDLVVSLGPEPPKTQFLASLQVTYPLMISFGPGAESSEVQILIRLKQTVNGKVTYTKLAEPKAYSASTMLDIRLDHIRGADGVSTGEVEIVDLTNNVVLTSYNVNFVETEV</sequence>
<dbReference type="Pfam" id="PF00069">
    <property type="entry name" value="Pkinase"/>
    <property type="match status" value="1"/>
</dbReference>
<dbReference type="EMBL" id="JACRTJ010000015">
    <property type="protein sequence ID" value="MBC8598992.1"/>
    <property type="molecule type" value="Genomic_DNA"/>
</dbReference>
<keyword evidence="4 9" id="KW-0547">Nucleotide-binding</keyword>
<dbReference type="PROSITE" id="PS00108">
    <property type="entry name" value="PROTEIN_KINASE_ST"/>
    <property type="match status" value="1"/>
</dbReference>
<dbReference type="RefSeq" id="WP_262427413.1">
    <property type="nucleotide sequence ID" value="NZ_JACRTJ010000015.1"/>
</dbReference>
<reference evidence="14 15" key="1">
    <citation type="submission" date="2020-08" db="EMBL/GenBank/DDBJ databases">
        <title>Genome public.</title>
        <authorList>
            <person name="Liu C."/>
            <person name="Sun Q."/>
        </authorList>
    </citation>
    <scope>NUCLEOTIDE SEQUENCE [LARGE SCALE GENOMIC DNA]</scope>
    <source>
        <strain evidence="14 15">BX10</strain>
    </source>
</reference>
<evidence type="ECO:0000256" key="11">
    <source>
        <dbReference type="SAM" id="Phobius"/>
    </source>
</evidence>
<dbReference type="CDD" id="cd06577">
    <property type="entry name" value="PASTA_pknB"/>
    <property type="match status" value="3"/>
</dbReference>
<evidence type="ECO:0000256" key="9">
    <source>
        <dbReference type="PROSITE-ProRule" id="PRU10141"/>
    </source>
</evidence>
<dbReference type="GO" id="GO:0016301">
    <property type="term" value="F:kinase activity"/>
    <property type="evidence" value="ECO:0007669"/>
    <property type="project" value="UniProtKB-KW"/>
</dbReference>
<feature type="region of interest" description="Disordered" evidence="10">
    <location>
        <begin position="294"/>
        <end position="358"/>
    </location>
</feature>
<evidence type="ECO:0000256" key="5">
    <source>
        <dbReference type="ARBA" id="ARBA00022777"/>
    </source>
</evidence>
<dbReference type="Pfam" id="PF03793">
    <property type="entry name" value="PASTA"/>
    <property type="match status" value="3"/>
</dbReference>
<dbReference type="SUPFAM" id="SSF56112">
    <property type="entry name" value="Protein kinase-like (PK-like)"/>
    <property type="match status" value="1"/>
</dbReference>
<keyword evidence="11" id="KW-1133">Transmembrane helix</keyword>
<gene>
    <name evidence="14" type="primary">pknB</name>
    <name evidence="14" type="ORF">H8708_07075</name>
</gene>
<dbReference type="SMART" id="SM00220">
    <property type="entry name" value="S_TKc"/>
    <property type="match status" value="1"/>
</dbReference>
<proteinExistence type="predicted"/>
<feature type="domain" description="Protein kinase" evidence="12">
    <location>
        <begin position="13"/>
        <end position="272"/>
    </location>
</feature>
<evidence type="ECO:0000256" key="8">
    <source>
        <dbReference type="ARBA" id="ARBA00048679"/>
    </source>
</evidence>
<evidence type="ECO:0000256" key="3">
    <source>
        <dbReference type="ARBA" id="ARBA00022679"/>
    </source>
</evidence>
<dbReference type="InterPro" id="IPR000719">
    <property type="entry name" value="Prot_kinase_dom"/>
</dbReference>
<feature type="domain" description="PASTA" evidence="13">
    <location>
        <begin position="494"/>
        <end position="560"/>
    </location>
</feature>
<evidence type="ECO:0000256" key="4">
    <source>
        <dbReference type="ARBA" id="ARBA00022741"/>
    </source>
</evidence>
<evidence type="ECO:0000259" key="13">
    <source>
        <dbReference type="PROSITE" id="PS51178"/>
    </source>
</evidence>